<dbReference type="EMBL" id="FNDX01000001">
    <property type="protein sequence ID" value="SDH82456.1"/>
    <property type="molecule type" value="Genomic_DNA"/>
</dbReference>
<dbReference type="RefSeq" id="WP_090711406.1">
    <property type="nucleotide sequence ID" value="NZ_CBCSKY010000007.1"/>
</dbReference>
<name>A0A1G8FKB1_9BACL</name>
<proteinExistence type="inferred from homology"/>
<keyword evidence="4" id="KW-0808">Transferase</keyword>
<keyword evidence="3" id="KW-0859">Xylose metabolism</keyword>
<dbReference type="STRING" id="1174501.SAMN05216192_101265"/>
<dbReference type="Proteomes" id="UP000199050">
    <property type="component" value="Unassembled WGS sequence"/>
</dbReference>
<comment type="function">
    <text evidence="1">Transcriptional repressor of xylose-utilizing enzymes.</text>
</comment>
<dbReference type="SUPFAM" id="SSF46785">
    <property type="entry name" value="Winged helix' DNA-binding domain"/>
    <property type="match status" value="1"/>
</dbReference>
<evidence type="ECO:0000256" key="2">
    <source>
        <dbReference type="ARBA" id="ARBA00006479"/>
    </source>
</evidence>
<dbReference type="InterPro" id="IPR036390">
    <property type="entry name" value="WH_DNA-bd_sf"/>
</dbReference>
<evidence type="ECO:0000313" key="4">
    <source>
        <dbReference type="EMBL" id="SDH82456.1"/>
    </source>
</evidence>
<sequence>MPNPSLFSIKKQIYNRIAYLGTVSKADLLEHFSITSSSMTRILEELLAQGLILVSGLGTSTGGRKPILFQANPSYRYLLGLDISRISSSLGLFDLQLNCLSSVCWEMGPELSPERLIELVGQETDAMLQKHNLQCEQLLGLGIGAVGPLDAQTGVILKPEYFLSDAWSNVPICRLFEERLGIPVKLDNGANTALLAEHWALQDEACKNMLYVHAGVNIRSSIMSGGQIIRGTADTEGAIGQMIIRTGGRRLGDKGNYGALEAYVSLPSLEERVQSQLRIGRESSLPSVPPEHITFSTLLEALERKDTFVREMFLETASYLGVGLANMINTVHPQYVIVGGALMNADPIVYETAVNVARKNIYDSSSYKPTFTPGILREESVMTGAALQLLQDLEI</sequence>
<dbReference type="InterPro" id="IPR000600">
    <property type="entry name" value="ROK"/>
</dbReference>
<evidence type="ECO:0000256" key="1">
    <source>
        <dbReference type="ARBA" id="ARBA00002486"/>
    </source>
</evidence>
<dbReference type="InterPro" id="IPR036388">
    <property type="entry name" value="WH-like_DNA-bd_sf"/>
</dbReference>
<dbReference type="AlphaFoldDB" id="A0A1G8FKB1"/>
<dbReference type="GO" id="GO:0016301">
    <property type="term" value="F:kinase activity"/>
    <property type="evidence" value="ECO:0007669"/>
    <property type="project" value="UniProtKB-KW"/>
</dbReference>
<evidence type="ECO:0000313" key="5">
    <source>
        <dbReference type="Proteomes" id="UP000199050"/>
    </source>
</evidence>
<dbReference type="Pfam" id="PF00480">
    <property type="entry name" value="ROK"/>
    <property type="match status" value="1"/>
</dbReference>
<dbReference type="Gene3D" id="1.10.10.10">
    <property type="entry name" value="Winged helix-like DNA-binding domain superfamily/Winged helix DNA-binding domain"/>
    <property type="match status" value="1"/>
</dbReference>
<organism evidence="4 5">
    <name type="scientific">Paenibacillus typhae</name>
    <dbReference type="NCBI Taxonomy" id="1174501"/>
    <lineage>
        <taxon>Bacteria</taxon>
        <taxon>Bacillati</taxon>
        <taxon>Bacillota</taxon>
        <taxon>Bacilli</taxon>
        <taxon>Bacillales</taxon>
        <taxon>Paenibacillaceae</taxon>
        <taxon>Paenibacillus</taxon>
    </lineage>
</organism>
<dbReference type="GO" id="GO:0042732">
    <property type="term" value="P:D-xylose metabolic process"/>
    <property type="evidence" value="ECO:0007669"/>
    <property type="project" value="UniProtKB-KW"/>
</dbReference>
<keyword evidence="5" id="KW-1185">Reference proteome</keyword>
<dbReference type="Gene3D" id="3.30.420.40">
    <property type="match status" value="2"/>
</dbReference>
<keyword evidence="4" id="KW-0418">Kinase</keyword>
<comment type="similarity">
    <text evidence="2">Belongs to the ROK (NagC/XylR) family.</text>
</comment>
<dbReference type="OrthoDB" id="9796533at2"/>
<accession>A0A1G8FKB1</accession>
<dbReference type="InterPro" id="IPR043129">
    <property type="entry name" value="ATPase_NBD"/>
</dbReference>
<gene>
    <name evidence="4" type="ORF">SAMN05216192_101265</name>
</gene>
<dbReference type="SUPFAM" id="SSF53067">
    <property type="entry name" value="Actin-like ATPase domain"/>
    <property type="match status" value="1"/>
</dbReference>
<protein>
    <submittedName>
        <fullName evidence="4">Sugar kinase of the NBD/HSP70 family, may contain an N-terminal HTH domain</fullName>
    </submittedName>
</protein>
<dbReference type="PANTHER" id="PTHR18964">
    <property type="entry name" value="ROK (REPRESSOR, ORF, KINASE) FAMILY"/>
    <property type="match status" value="1"/>
</dbReference>
<keyword evidence="3" id="KW-0119">Carbohydrate metabolism</keyword>
<reference evidence="5" key="1">
    <citation type="submission" date="2016-10" db="EMBL/GenBank/DDBJ databases">
        <authorList>
            <person name="Varghese N."/>
            <person name="Submissions S."/>
        </authorList>
    </citation>
    <scope>NUCLEOTIDE SEQUENCE [LARGE SCALE GENOMIC DNA]</scope>
    <source>
        <strain evidence="5">CGMCC 1.11012</strain>
    </source>
</reference>
<dbReference type="PANTHER" id="PTHR18964:SF149">
    <property type="entry name" value="BIFUNCTIONAL UDP-N-ACETYLGLUCOSAMINE 2-EPIMERASE_N-ACETYLMANNOSAMINE KINASE"/>
    <property type="match status" value="1"/>
</dbReference>
<evidence type="ECO:0000256" key="3">
    <source>
        <dbReference type="ARBA" id="ARBA00022629"/>
    </source>
</evidence>